<name>A0ABV9M6M4_9ENTE</name>
<proteinExistence type="predicted"/>
<accession>A0ABV9M6M4</accession>
<dbReference type="Proteomes" id="UP001596026">
    <property type="component" value="Unassembled WGS sequence"/>
</dbReference>
<organism evidence="1 2">
    <name type="scientific">Enterococcus eurekensis</name>
    <dbReference type="NCBI Taxonomy" id="1159753"/>
    <lineage>
        <taxon>Bacteria</taxon>
        <taxon>Bacillati</taxon>
        <taxon>Bacillota</taxon>
        <taxon>Bacilli</taxon>
        <taxon>Lactobacillales</taxon>
        <taxon>Enterococcaceae</taxon>
        <taxon>Enterococcus</taxon>
    </lineage>
</organism>
<comment type="caution">
    <text evidence="1">The sequence shown here is derived from an EMBL/GenBank/DDBJ whole genome shotgun (WGS) entry which is preliminary data.</text>
</comment>
<dbReference type="EMBL" id="JBHSGT010000041">
    <property type="protein sequence ID" value="MFC4710253.1"/>
    <property type="molecule type" value="Genomic_DNA"/>
</dbReference>
<dbReference type="RefSeq" id="WP_379964989.1">
    <property type="nucleotide sequence ID" value="NZ_JBHSGT010000041.1"/>
</dbReference>
<sequence length="41" mass="4642">MVVRLIVILSEMGEVKLAKKYISSICSSDIKIKLEKYLEGI</sequence>
<evidence type="ECO:0000313" key="2">
    <source>
        <dbReference type="Proteomes" id="UP001596026"/>
    </source>
</evidence>
<reference evidence="2" key="1">
    <citation type="journal article" date="2019" name="Int. J. Syst. Evol. Microbiol.">
        <title>The Global Catalogue of Microorganisms (GCM) 10K type strain sequencing project: providing services to taxonomists for standard genome sequencing and annotation.</title>
        <authorList>
            <consortium name="The Broad Institute Genomics Platform"/>
            <consortium name="The Broad Institute Genome Sequencing Center for Infectious Disease"/>
            <person name="Wu L."/>
            <person name="Ma J."/>
        </authorList>
    </citation>
    <scope>NUCLEOTIDE SEQUENCE [LARGE SCALE GENOMIC DNA]</scope>
    <source>
        <strain evidence="2">CGMCC 1.19061</strain>
    </source>
</reference>
<gene>
    <name evidence="1" type="ORF">ACFO3L_06380</name>
</gene>
<protein>
    <submittedName>
        <fullName evidence="1">Uncharacterized protein</fullName>
    </submittedName>
</protein>
<evidence type="ECO:0000313" key="1">
    <source>
        <dbReference type="EMBL" id="MFC4710253.1"/>
    </source>
</evidence>
<keyword evidence="2" id="KW-1185">Reference proteome</keyword>